<dbReference type="GO" id="GO:1990904">
    <property type="term" value="C:ribonucleoprotein complex"/>
    <property type="evidence" value="ECO:0007669"/>
    <property type="project" value="UniProtKB-KW"/>
</dbReference>
<evidence type="ECO:0000313" key="7">
    <source>
        <dbReference type="Proteomes" id="UP000234681"/>
    </source>
</evidence>
<dbReference type="Proteomes" id="UP000234681">
    <property type="component" value="Chromosome 16"/>
</dbReference>
<evidence type="ECO:0000256" key="2">
    <source>
        <dbReference type="ARBA" id="ARBA00022980"/>
    </source>
</evidence>
<name>A6KG57_RAT</name>
<keyword evidence="2" id="KW-0689">Ribosomal protein</keyword>
<dbReference type="GO" id="GO:0006412">
    <property type="term" value="P:translation"/>
    <property type="evidence" value="ECO:0007669"/>
    <property type="project" value="InterPro"/>
</dbReference>
<evidence type="ECO:0000256" key="4">
    <source>
        <dbReference type="ARBA" id="ARBA00035279"/>
    </source>
</evidence>
<dbReference type="Pfam" id="PF01251">
    <property type="entry name" value="Ribosomal_S7e"/>
    <property type="match status" value="1"/>
</dbReference>
<evidence type="ECO:0000256" key="5">
    <source>
        <dbReference type="ARBA" id="ARBA00035404"/>
    </source>
</evidence>
<comment type="similarity">
    <text evidence="1">Belongs to the eukaryotic ribosomal protein eS7 family.</text>
</comment>
<accession>A6KG57</accession>
<organism evidence="6 7">
    <name type="scientific">Rattus norvegicus</name>
    <name type="common">Rat</name>
    <dbReference type="NCBI Taxonomy" id="10116"/>
    <lineage>
        <taxon>Eukaryota</taxon>
        <taxon>Metazoa</taxon>
        <taxon>Chordata</taxon>
        <taxon>Craniata</taxon>
        <taxon>Vertebrata</taxon>
        <taxon>Euteleostomi</taxon>
        <taxon>Mammalia</taxon>
        <taxon>Eutheria</taxon>
        <taxon>Euarchontoglires</taxon>
        <taxon>Glires</taxon>
        <taxon>Rodentia</taxon>
        <taxon>Myomorpha</taxon>
        <taxon>Muroidea</taxon>
        <taxon>Muridae</taxon>
        <taxon>Murinae</taxon>
        <taxon>Rattus</taxon>
    </lineage>
</organism>
<dbReference type="InterPro" id="IPR000554">
    <property type="entry name" value="Ribosomal_eS7"/>
</dbReference>
<dbReference type="EMBL" id="CH474046">
    <property type="protein sequence ID" value="EDL89014.1"/>
    <property type="molecule type" value="Genomic_DNA"/>
</dbReference>
<protein>
    <recommendedName>
        <fullName evidence="4">Small ribosomal subunit protein eS7</fullName>
    </recommendedName>
    <alternativeName>
        <fullName evidence="5">40S ribosomal protein S7</fullName>
    </alternativeName>
</protein>
<evidence type="ECO:0000313" key="6">
    <source>
        <dbReference type="EMBL" id="EDL89014.1"/>
    </source>
</evidence>
<keyword evidence="3" id="KW-0687">Ribonucleoprotein</keyword>
<gene>
    <name evidence="6" type="ORF">rCG_42305</name>
</gene>
<evidence type="ECO:0000256" key="3">
    <source>
        <dbReference type="ARBA" id="ARBA00023274"/>
    </source>
</evidence>
<dbReference type="AlphaFoldDB" id="A6KG57"/>
<sequence>MSLGLVSQAMFKLETNSDLKAQLWELNITTAKEIEVGGGQKTIIIFVLFLS</sequence>
<dbReference type="GO" id="GO:0005840">
    <property type="term" value="C:ribosome"/>
    <property type="evidence" value="ECO:0007669"/>
    <property type="project" value="UniProtKB-KW"/>
</dbReference>
<evidence type="ECO:0000256" key="1">
    <source>
        <dbReference type="ARBA" id="ARBA00007820"/>
    </source>
</evidence>
<reference evidence="7" key="1">
    <citation type="submission" date="2005-09" db="EMBL/GenBank/DDBJ databases">
        <authorList>
            <person name="Mural R.J."/>
            <person name="Li P.W."/>
            <person name="Adams M.D."/>
            <person name="Amanatides P.G."/>
            <person name="Baden-Tillson H."/>
            <person name="Barnstead M."/>
            <person name="Chin S.H."/>
            <person name="Dew I."/>
            <person name="Evans C.A."/>
            <person name="Ferriera S."/>
            <person name="Flanigan M."/>
            <person name="Fosler C."/>
            <person name="Glodek A."/>
            <person name="Gu Z."/>
            <person name="Holt R.A."/>
            <person name="Jennings D."/>
            <person name="Kraft C.L."/>
            <person name="Lu F."/>
            <person name="Nguyen T."/>
            <person name="Nusskern D.R."/>
            <person name="Pfannkoch C.M."/>
            <person name="Sitter C."/>
            <person name="Sutton G.G."/>
            <person name="Venter J.C."/>
            <person name="Wang Z."/>
            <person name="Woodage T."/>
            <person name="Zheng X.H."/>
            <person name="Zhong F."/>
        </authorList>
    </citation>
    <scope>NUCLEOTIDE SEQUENCE [LARGE SCALE GENOMIC DNA]</scope>
    <source>
        <strain>BN</strain>
        <strain evidence="7">Sprague-Dawley</strain>
    </source>
</reference>
<proteinExistence type="inferred from homology"/>
<dbReference type="GO" id="GO:0003735">
    <property type="term" value="F:structural constituent of ribosome"/>
    <property type="evidence" value="ECO:0007669"/>
    <property type="project" value="InterPro"/>
</dbReference>